<evidence type="ECO:0000313" key="11">
    <source>
        <dbReference type="Proteomes" id="UP000366872"/>
    </source>
</evidence>
<dbReference type="InterPro" id="IPR041796">
    <property type="entry name" value="Mre11_N"/>
</dbReference>
<dbReference type="PANTHER" id="PTHR30337">
    <property type="entry name" value="COMPONENT OF ATP-DEPENDENT DSDNA EXONUCLEASE"/>
    <property type="match status" value="1"/>
</dbReference>
<dbReference type="SUPFAM" id="SSF56300">
    <property type="entry name" value="Metallo-dependent phosphatases"/>
    <property type="match status" value="1"/>
</dbReference>
<dbReference type="PANTHER" id="PTHR30337:SF0">
    <property type="entry name" value="NUCLEASE SBCCD SUBUNIT D"/>
    <property type="match status" value="1"/>
</dbReference>
<comment type="similarity">
    <text evidence="1 7">Belongs to the SbcD family.</text>
</comment>
<dbReference type="Gene3D" id="3.60.21.10">
    <property type="match status" value="1"/>
</dbReference>
<dbReference type="Pfam" id="PF12320">
    <property type="entry name" value="SbcD_C"/>
    <property type="match status" value="1"/>
</dbReference>
<evidence type="ECO:0000256" key="1">
    <source>
        <dbReference type="ARBA" id="ARBA00010555"/>
    </source>
</evidence>
<sequence>MKVLHTSDWHLGRSLYGRRRHDEFAEFLDWLAEHIEHEQIDLLLIAGDVFDTTSPGNHAQELYYSFLCRIAHSVACRQVVVIGGNHDSPSFLNAPKALLGALRVHVVGAINTGNPDDEIVVCRNAAGDPEAIVCAVPYLRDRDIRQAEAGESIDDKRAKLAEGYRAHYSNIGNRAEAARGDRDLPIIGMGHCFAAGGTTVADDGVRDLNVGSLDQVEAAAFPACFDYLALGHLHVPQRVAHSDTMRYCGSPIPMGFGEANQQKLVLEIDFEGRAPTVTEISVPCFQPLRRIAGTLDEILEALKQLTLERSTAWIEIEYTGDEIVPDLRDQVEAAIDGTNLEIRRIKNRRVIDRVLQRIDTAETLDDLEPTDVFARCLEAHAIPYGQRPELTAAYAEILQTHAEGDIHAE</sequence>
<dbReference type="InterPro" id="IPR050535">
    <property type="entry name" value="DNA_Repair-Maintenance_Comp"/>
</dbReference>
<gene>
    <name evidence="7 10" type="primary">sbcD</name>
    <name evidence="10" type="ORF">PDESU_04562</name>
</gene>
<evidence type="ECO:0000256" key="6">
    <source>
        <dbReference type="ARBA" id="ARBA00022839"/>
    </source>
</evidence>
<dbReference type="InterPro" id="IPR026843">
    <property type="entry name" value="SbcD_C"/>
</dbReference>
<keyword evidence="6 7" id="KW-0269">Exonuclease</keyword>
<evidence type="ECO:0000256" key="3">
    <source>
        <dbReference type="ARBA" id="ARBA00013365"/>
    </source>
</evidence>
<feature type="domain" description="Nuclease SbcCD subunit D C-terminal" evidence="9">
    <location>
        <begin position="284"/>
        <end position="380"/>
    </location>
</feature>
<dbReference type="InterPro" id="IPR029052">
    <property type="entry name" value="Metallo-depent_PP-like"/>
</dbReference>
<reference evidence="10 11" key="1">
    <citation type="submission" date="2019-04" db="EMBL/GenBank/DDBJ databases">
        <authorList>
            <person name="Van Vliet M D."/>
        </authorList>
    </citation>
    <scope>NUCLEOTIDE SEQUENCE [LARGE SCALE GENOMIC DNA]</scope>
    <source>
        <strain evidence="10 11">F1</strain>
    </source>
</reference>
<evidence type="ECO:0000313" key="10">
    <source>
        <dbReference type="EMBL" id="VGO15973.1"/>
    </source>
</evidence>
<dbReference type="AlphaFoldDB" id="A0A6C2U825"/>
<dbReference type="Pfam" id="PF00149">
    <property type="entry name" value="Metallophos"/>
    <property type="match status" value="1"/>
</dbReference>
<dbReference type="CDD" id="cd00840">
    <property type="entry name" value="MPP_Mre11_N"/>
    <property type="match status" value="1"/>
</dbReference>
<organism evidence="10 11">
    <name type="scientific">Pontiella desulfatans</name>
    <dbReference type="NCBI Taxonomy" id="2750659"/>
    <lineage>
        <taxon>Bacteria</taxon>
        <taxon>Pseudomonadati</taxon>
        <taxon>Kiritimatiellota</taxon>
        <taxon>Kiritimatiellia</taxon>
        <taxon>Kiritimatiellales</taxon>
        <taxon>Pontiellaceae</taxon>
        <taxon>Pontiella</taxon>
    </lineage>
</organism>
<keyword evidence="7" id="KW-0255">Endonuclease</keyword>
<dbReference type="Proteomes" id="UP000366872">
    <property type="component" value="Unassembled WGS sequence"/>
</dbReference>
<dbReference type="GO" id="GO:0006260">
    <property type="term" value="P:DNA replication"/>
    <property type="evidence" value="ECO:0007669"/>
    <property type="project" value="UniProtKB-KW"/>
</dbReference>
<proteinExistence type="inferred from homology"/>
<accession>A0A6C2U825</accession>
<dbReference type="NCBIfam" id="TIGR00619">
    <property type="entry name" value="sbcd"/>
    <property type="match status" value="1"/>
</dbReference>
<dbReference type="GO" id="GO:0008408">
    <property type="term" value="F:3'-5' exonuclease activity"/>
    <property type="evidence" value="ECO:0007669"/>
    <property type="project" value="InterPro"/>
</dbReference>
<keyword evidence="5 7" id="KW-0378">Hydrolase</keyword>
<name>A0A6C2U825_PONDE</name>
<evidence type="ECO:0000256" key="2">
    <source>
        <dbReference type="ARBA" id="ARBA00011322"/>
    </source>
</evidence>
<keyword evidence="11" id="KW-1185">Reference proteome</keyword>
<dbReference type="GO" id="GO:0004519">
    <property type="term" value="F:endonuclease activity"/>
    <property type="evidence" value="ECO:0007669"/>
    <property type="project" value="UniProtKB-KW"/>
</dbReference>
<keyword evidence="7" id="KW-0235">DNA replication</keyword>
<comment type="function">
    <text evidence="7">SbcCD cleaves DNA hairpin structures. These structures can inhibit DNA replication and are intermediates in certain DNA recombination reactions. The complex acts as a 3'-&gt;5' double strand exonuclease that can open hairpins. It also has a 5' single-strand endonuclease activity.</text>
</comment>
<dbReference type="InterPro" id="IPR004593">
    <property type="entry name" value="SbcD"/>
</dbReference>
<dbReference type="RefSeq" id="WP_136081535.1">
    <property type="nucleotide sequence ID" value="NZ_CAAHFG010000003.1"/>
</dbReference>
<dbReference type="InterPro" id="IPR004843">
    <property type="entry name" value="Calcineurin-like_PHP"/>
</dbReference>
<dbReference type="EMBL" id="CAAHFG010000003">
    <property type="protein sequence ID" value="VGO15973.1"/>
    <property type="molecule type" value="Genomic_DNA"/>
</dbReference>
<comment type="subunit">
    <text evidence="2 7">Heterodimer of SbcC and SbcD.</text>
</comment>
<evidence type="ECO:0000259" key="9">
    <source>
        <dbReference type="Pfam" id="PF12320"/>
    </source>
</evidence>
<feature type="domain" description="Calcineurin-like phosphoesterase" evidence="8">
    <location>
        <begin position="1"/>
        <end position="105"/>
    </location>
</feature>
<keyword evidence="4 7" id="KW-0540">Nuclease</keyword>
<keyword evidence="7" id="KW-0233">DNA recombination</keyword>
<protein>
    <recommendedName>
        <fullName evidence="3 7">Nuclease SbcCD subunit D</fullName>
    </recommendedName>
</protein>
<evidence type="ECO:0000256" key="7">
    <source>
        <dbReference type="RuleBase" id="RU363069"/>
    </source>
</evidence>
<evidence type="ECO:0000256" key="5">
    <source>
        <dbReference type="ARBA" id="ARBA00022801"/>
    </source>
</evidence>
<dbReference type="GO" id="GO:0006310">
    <property type="term" value="P:DNA recombination"/>
    <property type="evidence" value="ECO:0007669"/>
    <property type="project" value="UniProtKB-KW"/>
</dbReference>
<evidence type="ECO:0000259" key="8">
    <source>
        <dbReference type="Pfam" id="PF00149"/>
    </source>
</evidence>
<dbReference type="Gene3D" id="3.30.160.720">
    <property type="match status" value="1"/>
</dbReference>
<evidence type="ECO:0000256" key="4">
    <source>
        <dbReference type="ARBA" id="ARBA00022722"/>
    </source>
</evidence>